<evidence type="ECO:0000313" key="3">
    <source>
        <dbReference type="Proteomes" id="UP000233551"/>
    </source>
</evidence>
<feature type="compositionally biased region" description="Basic and acidic residues" evidence="1">
    <location>
        <begin position="25"/>
        <end position="34"/>
    </location>
</feature>
<name>A0A2I0J1G6_PUNGR</name>
<feature type="compositionally biased region" description="Basic and acidic residues" evidence="1">
    <location>
        <begin position="1"/>
        <end position="15"/>
    </location>
</feature>
<dbReference type="Proteomes" id="UP000233551">
    <property type="component" value="Unassembled WGS sequence"/>
</dbReference>
<reference evidence="2 3" key="1">
    <citation type="submission" date="2017-11" db="EMBL/GenBank/DDBJ databases">
        <title>De-novo sequencing of pomegranate (Punica granatum L.) genome.</title>
        <authorList>
            <person name="Akparov Z."/>
            <person name="Amiraslanov A."/>
            <person name="Hajiyeva S."/>
            <person name="Abbasov M."/>
            <person name="Kaur K."/>
            <person name="Hamwieh A."/>
            <person name="Solovyev V."/>
            <person name="Salamov A."/>
            <person name="Braich B."/>
            <person name="Kosarev P."/>
            <person name="Mahmoud A."/>
            <person name="Hajiyev E."/>
            <person name="Babayeva S."/>
            <person name="Izzatullayeva V."/>
            <person name="Mammadov A."/>
            <person name="Mammadov A."/>
            <person name="Sharifova S."/>
            <person name="Ojaghi J."/>
            <person name="Eynullazada K."/>
            <person name="Bayramov B."/>
            <person name="Abdulazimova A."/>
            <person name="Shahmuradov I."/>
        </authorList>
    </citation>
    <scope>NUCLEOTIDE SEQUENCE [LARGE SCALE GENOMIC DNA]</scope>
    <source>
        <strain evidence="3">cv. AG2017</strain>
        <tissue evidence="2">Leaf</tissue>
    </source>
</reference>
<organism evidence="2 3">
    <name type="scientific">Punica granatum</name>
    <name type="common">Pomegranate</name>
    <dbReference type="NCBI Taxonomy" id="22663"/>
    <lineage>
        <taxon>Eukaryota</taxon>
        <taxon>Viridiplantae</taxon>
        <taxon>Streptophyta</taxon>
        <taxon>Embryophyta</taxon>
        <taxon>Tracheophyta</taxon>
        <taxon>Spermatophyta</taxon>
        <taxon>Magnoliopsida</taxon>
        <taxon>eudicotyledons</taxon>
        <taxon>Gunneridae</taxon>
        <taxon>Pentapetalae</taxon>
        <taxon>rosids</taxon>
        <taxon>malvids</taxon>
        <taxon>Myrtales</taxon>
        <taxon>Lythraceae</taxon>
        <taxon>Punica</taxon>
    </lineage>
</organism>
<comment type="caution">
    <text evidence="2">The sequence shown here is derived from an EMBL/GenBank/DDBJ whole genome shotgun (WGS) entry which is preliminary data.</text>
</comment>
<evidence type="ECO:0000256" key="1">
    <source>
        <dbReference type="SAM" id="MobiDB-lite"/>
    </source>
</evidence>
<evidence type="ECO:0000313" key="2">
    <source>
        <dbReference type="EMBL" id="PKI50085.1"/>
    </source>
</evidence>
<proteinExistence type="predicted"/>
<dbReference type="EMBL" id="PGOL01002147">
    <property type="protein sequence ID" value="PKI50085.1"/>
    <property type="molecule type" value="Genomic_DNA"/>
</dbReference>
<feature type="region of interest" description="Disordered" evidence="1">
    <location>
        <begin position="1"/>
        <end position="44"/>
    </location>
</feature>
<accession>A0A2I0J1G6</accession>
<protein>
    <submittedName>
        <fullName evidence="2">Uncharacterized protein</fullName>
    </submittedName>
</protein>
<sequence>MHEEKSRGSGLESRKTRFGVTSGVTREEGSRGSSRENGSARSLRSRHDARMFDDFWLKSGRVVTGIPGGFPAILAGFGLGKGWTKLRRGLKFERILERDWLERE</sequence>
<keyword evidence="3" id="KW-1185">Reference proteome</keyword>
<dbReference type="AlphaFoldDB" id="A0A2I0J1G6"/>
<gene>
    <name evidence="2" type="ORF">CRG98_029523</name>
</gene>